<feature type="compositionally biased region" description="Low complexity" evidence="1">
    <location>
        <begin position="21"/>
        <end position="32"/>
    </location>
</feature>
<dbReference type="SUPFAM" id="SSF51735">
    <property type="entry name" value="NAD(P)-binding Rossmann-fold domains"/>
    <property type="match status" value="1"/>
</dbReference>
<reference evidence="3 4" key="1">
    <citation type="journal article" date="2018" name="Plant J.">
        <title>Genome sequences of Chlorella sorokiniana UTEX 1602 and Micractinium conductrix SAG 241.80: implications to maltose excretion by a green alga.</title>
        <authorList>
            <person name="Arriola M.B."/>
            <person name="Velmurugan N."/>
            <person name="Zhang Y."/>
            <person name="Plunkett M.H."/>
            <person name="Hondzo H."/>
            <person name="Barney B.M."/>
        </authorList>
    </citation>
    <scope>NUCLEOTIDE SEQUENCE [LARGE SCALE GENOMIC DNA]</scope>
    <source>
        <strain evidence="4">UTEX 1602</strain>
    </source>
</reference>
<evidence type="ECO:0000256" key="1">
    <source>
        <dbReference type="SAM" id="MobiDB-lite"/>
    </source>
</evidence>
<dbReference type="AlphaFoldDB" id="A0A2P6TT91"/>
<dbReference type="InterPro" id="IPR036291">
    <property type="entry name" value="NAD(P)-bd_dom_sf"/>
</dbReference>
<proteinExistence type="predicted"/>
<dbReference type="Proteomes" id="UP000239899">
    <property type="component" value="Unassembled WGS sequence"/>
</dbReference>
<feature type="domain" description="NAD(P)-binding" evidence="2">
    <location>
        <begin position="127"/>
        <end position="291"/>
    </location>
</feature>
<dbReference type="OrthoDB" id="2019800at2759"/>
<name>A0A2P6TT91_CHLSO</name>
<accession>A0A2P6TT91</accession>
<protein>
    <submittedName>
        <fullName evidence="3">DNA excision repair ERCC-2</fullName>
    </submittedName>
</protein>
<dbReference type="Gene3D" id="3.40.50.720">
    <property type="entry name" value="NAD(P)-binding Rossmann-like Domain"/>
    <property type="match status" value="1"/>
</dbReference>
<dbReference type="EMBL" id="LHPG02000007">
    <property type="protein sequence ID" value="PRW57279.1"/>
    <property type="molecule type" value="Genomic_DNA"/>
</dbReference>
<evidence type="ECO:0000259" key="2">
    <source>
        <dbReference type="Pfam" id="PF13460"/>
    </source>
</evidence>
<gene>
    <name evidence="3" type="ORF">C2E21_4356</name>
</gene>
<feature type="region of interest" description="Disordered" evidence="1">
    <location>
        <begin position="85"/>
        <end position="107"/>
    </location>
</feature>
<dbReference type="PANTHER" id="PTHR47869">
    <property type="entry name" value="OS03G0410700 PROTEIN"/>
    <property type="match status" value="1"/>
</dbReference>
<evidence type="ECO:0000313" key="3">
    <source>
        <dbReference type="EMBL" id="PRW57279.1"/>
    </source>
</evidence>
<keyword evidence="4" id="KW-1185">Reference proteome</keyword>
<feature type="region of interest" description="Disordered" evidence="1">
    <location>
        <begin position="1"/>
        <end position="33"/>
    </location>
</feature>
<dbReference type="Pfam" id="PF13460">
    <property type="entry name" value="NAD_binding_10"/>
    <property type="match status" value="1"/>
</dbReference>
<dbReference type="PANTHER" id="PTHR47869:SF2">
    <property type="entry name" value="OS03G0410700 PROTEIN"/>
    <property type="match status" value="1"/>
</dbReference>
<comment type="caution">
    <text evidence="3">The sequence shown here is derived from an EMBL/GenBank/DDBJ whole genome shotgun (WGS) entry which is preliminary data.</text>
</comment>
<dbReference type="InterPro" id="IPR016040">
    <property type="entry name" value="NAD(P)-bd_dom"/>
</dbReference>
<organism evidence="3 4">
    <name type="scientific">Chlorella sorokiniana</name>
    <name type="common">Freshwater green alga</name>
    <dbReference type="NCBI Taxonomy" id="3076"/>
    <lineage>
        <taxon>Eukaryota</taxon>
        <taxon>Viridiplantae</taxon>
        <taxon>Chlorophyta</taxon>
        <taxon>core chlorophytes</taxon>
        <taxon>Trebouxiophyceae</taxon>
        <taxon>Chlorellales</taxon>
        <taxon>Chlorellaceae</taxon>
        <taxon>Chlorella clade</taxon>
        <taxon>Chlorella</taxon>
    </lineage>
</organism>
<sequence length="327" mass="33460">MALASAGRAWAPSRACSSSGAHSRASAVPAAANGWRQQRRAVVEWRQRRHVAAAAGGGEPKGNLGDELLDFMYAGKKLRKWYGQEGQVLPRDGRPDPSNTQQPEEEEEEVAREYIAVLDADSSPMAEQVVLQLILNRAKIRALVKDAAAAKTGFGPYIEAVQGDANDAAAVRRLLRGAKAAVCCGQLGALLPAAAATRLPHVVLLSTAGSAGGRGGFALFASAEQQALGDASREAALRSSGLPHTILQVGGLAGQPGGESALALAAGQPGAAPAGQVSREDAAKALAEAAERDAAGGSLVVQLTSGGPGEPPADWQAAYDELLKVSA</sequence>
<evidence type="ECO:0000313" key="4">
    <source>
        <dbReference type="Proteomes" id="UP000239899"/>
    </source>
</evidence>